<evidence type="ECO:0000259" key="5">
    <source>
        <dbReference type="PROSITE" id="PS50883"/>
    </source>
</evidence>
<dbReference type="SMART" id="SM00267">
    <property type="entry name" value="GGDEF"/>
    <property type="match status" value="1"/>
</dbReference>
<feature type="domain" description="EAL" evidence="5">
    <location>
        <begin position="560"/>
        <end position="813"/>
    </location>
</feature>
<evidence type="ECO:0000259" key="4">
    <source>
        <dbReference type="PROSITE" id="PS50113"/>
    </source>
</evidence>
<feature type="modified residue" description="4-aspartylphosphate" evidence="1">
    <location>
        <position position="59"/>
    </location>
</feature>
<dbReference type="InterPro" id="IPR000160">
    <property type="entry name" value="GGDEF_dom"/>
</dbReference>
<name>A0A080LX31_9PROT</name>
<dbReference type="PANTHER" id="PTHR44757:SF2">
    <property type="entry name" value="BIOFILM ARCHITECTURE MAINTENANCE PROTEIN MBAA"/>
    <property type="match status" value="1"/>
</dbReference>
<dbReference type="Pfam" id="PF00072">
    <property type="entry name" value="Response_reg"/>
    <property type="match status" value="1"/>
</dbReference>
<dbReference type="SUPFAM" id="SSF55785">
    <property type="entry name" value="PYP-like sensor domain (PAS domain)"/>
    <property type="match status" value="2"/>
</dbReference>
<dbReference type="PROSITE" id="PS50113">
    <property type="entry name" value="PAC"/>
    <property type="match status" value="1"/>
</dbReference>
<gene>
    <name evidence="7" type="primary">gmr_12</name>
    <name evidence="7" type="ORF">AW09_002405</name>
</gene>
<proteinExistence type="predicted"/>
<dbReference type="Gene3D" id="3.30.70.270">
    <property type="match status" value="1"/>
</dbReference>
<dbReference type="CDD" id="cd01949">
    <property type="entry name" value="GGDEF"/>
    <property type="match status" value="1"/>
</dbReference>
<dbReference type="InterPro" id="IPR035965">
    <property type="entry name" value="PAS-like_dom_sf"/>
</dbReference>
<feature type="domain" description="PAC" evidence="4">
    <location>
        <begin position="211"/>
        <end position="262"/>
    </location>
</feature>
<organism evidence="7 8">
    <name type="scientific">Candidatus Accumulibacter phosphatis</name>
    <dbReference type="NCBI Taxonomy" id="327160"/>
    <lineage>
        <taxon>Bacteria</taxon>
        <taxon>Pseudomonadati</taxon>
        <taxon>Pseudomonadota</taxon>
        <taxon>Betaproteobacteria</taxon>
        <taxon>Candidatus Accumulibacter</taxon>
    </lineage>
</organism>
<dbReference type="PANTHER" id="PTHR44757">
    <property type="entry name" value="DIGUANYLATE CYCLASE DGCP"/>
    <property type="match status" value="1"/>
</dbReference>
<dbReference type="SMART" id="SM00091">
    <property type="entry name" value="PAS"/>
    <property type="match status" value="1"/>
</dbReference>
<dbReference type="Proteomes" id="UP000020077">
    <property type="component" value="Unassembled WGS sequence"/>
</dbReference>
<dbReference type="Gene3D" id="3.40.50.2300">
    <property type="match status" value="1"/>
</dbReference>
<dbReference type="PROSITE" id="PS50887">
    <property type="entry name" value="GGDEF"/>
    <property type="match status" value="1"/>
</dbReference>
<dbReference type="SUPFAM" id="SSF55073">
    <property type="entry name" value="Nucleotide cyclase"/>
    <property type="match status" value="1"/>
</dbReference>
<reference evidence="7 8" key="1">
    <citation type="submission" date="2014-02" db="EMBL/GenBank/DDBJ databases">
        <title>Expanding our view of genomic diversity in Candidatus Accumulibacter clades.</title>
        <authorList>
            <person name="Skennerton C.T."/>
            <person name="Barr J.J."/>
            <person name="Slater F.R."/>
            <person name="Bond P.L."/>
            <person name="Tyson G.W."/>
        </authorList>
    </citation>
    <scope>NUCLEOTIDE SEQUENCE [LARGE SCALE GENOMIC DNA]</scope>
    <source>
        <strain evidence="8">BA-91</strain>
    </source>
</reference>
<dbReference type="NCBIfam" id="TIGR00254">
    <property type="entry name" value="GGDEF"/>
    <property type="match status" value="1"/>
</dbReference>
<dbReference type="InterPro" id="IPR001789">
    <property type="entry name" value="Sig_transdc_resp-reg_receiver"/>
</dbReference>
<dbReference type="InterPro" id="IPR011006">
    <property type="entry name" value="CheY-like_superfamily"/>
</dbReference>
<evidence type="ECO:0000259" key="3">
    <source>
        <dbReference type="PROSITE" id="PS50112"/>
    </source>
</evidence>
<dbReference type="EC" id="3.1.4.52" evidence="7"/>
<dbReference type="InterPro" id="IPR000014">
    <property type="entry name" value="PAS"/>
</dbReference>
<dbReference type="NCBIfam" id="TIGR00229">
    <property type="entry name" value="sensory_box"/>
    <property type="match status" value="1"/>
</dbReference>
<dbReference type="CDD" id="cd01948">
    <property type="entry name" value="EAL"/>
    <property type="match status" value="1"/>
</dbReference>
<dbReference type="GO" id="GO:0071111">
    <property type="term" value="F:cyclic-guanylate-specific phosphodiesterase activity"/>
    <property type="evidence" value="ECO:0007669"/>
    <property type="project" value="UniProtKB-EC"/>
</dbReference>
<dbReference type="InterPro" id="IPR000700">
    <property type="entry name" value="PAS-assoc_C"/>
</dbReference>
<evidence type="ECO:0000256" key="1">
    <source>
        <dbReference type="PROSITE-ProRule" id="PRU00169"/>
    </source>
</evidence>
<dbReference type="InterPro" id="IPR035919">
    <property type="entry name" value="EAL_sf"/>
</dbReference>
<dbReference type="InterPro" id="IPR043128">
    <property type="entry name" value="Rev_trsase/Diguanyl_cyclase"/>
</dbReference>
<dbReference type="SMART" id="SM00052">
    <property type="entry name" value="EAL"/>
    <property type="match status" value="1"/>
</dbReference>
<evidence type="ECO:0000313" key="7">
    <source>
        <dbReference type="EMBL" id="KFB72395.1"/>
    </source>
</evidence>
<evidence type="ECO:0000259" key="2">
    <source>
        <dbReference type="PROSITE" id="PS50110"/>
    </source>
</evidence>
<sequence>MISTSLPIKLMLVEDERVVAFDLKNQLQSFGYVVGAMVASGEQALQRVAEVAPDLVLMDIHLEGKMDGVETATEIQLRHQIPVIYLTAYAEDDTLRRALASQPFGYLVKPWDARELHATIQMALARREVEVAVESSELRLKLAMEAASLGVFEWLPQFNRMRGDGHLGALFGDRPVPLDEAWDNFLVRVDDDDRDRVIASLSEALTCGSAVRIEFRTARTNDGPHFLEANVKAYPGTNAQRRVLGVLQDVSERRRTEDRLRQSGVVFHSAAAAIAIVDVERRVAAVNAAFTRITGYSEAEAIGLDLDLLLRVQRGKQVGSAGFFGQLALAADGFWEGQVFCQRRNGESFPSWQSVSVVPSAAGKADNFVISFSDVSDIHLANEKLKHLAHHDSLTGLPNRLLFNDRFEQAIKLARRQKNRCLLLFLDLDNFKVLNDTLGHDVGDELLRVVARRLRDALRGNDTVARLGGDEFVLVAGSASPDYGAELARKLLDTLRAPVSLVGEEITVSVSIGIAVFPDDGRDVPLLMRAADIAMYSAKAAGRDRFRFYSLDMAERSNERLQIEQGLRRAIEMDDLQLHYQPQVSLAERRVIGVEALVRWPHPQLGMMPPARFIPIAEESGVIGSLGRWVLERACREVLGLHDDNGRQLRLAVNVSAREFTGDDFIATVSDTLVRTGFPATALELEITESTLQVIGRSVEILRELKALGIAISIDDFGTGYSSLSVLRDLPIDRIKIDRSFIHDVPENPQGIAIVEAIVALADSLRMDIIAEGIERPEQAASLLRLGCSGGQGDLFSRPIANPELVRLLASAAIGHEPGD</sequence>
<evidence type="ECO:0000259" key="6">
    <source>
        <dbReference type="PROSITE" id="PS50887"/>
    </source>
</evidence>
<dbReference type="SUPFAM" id="SSF52172">
    <property type="entry name" value="CheY-like"/>
    <property type="match status" value="1"/>
</dbReference>
<dbReference type="InterPro" id="IPR052155">
    <property type="entry name" value="Biofilm_reg_signaling"/>
</dbReference>
<dbReference type="Pfam" id="PF00990">
    <property type="entry name" value="GGDEF"/>
    <property type="match status" value="1"/>
</dbReference>
<dbReference type="SUPFAM" id="SSF141868">
    <property type="entry name" value="EAL domain-like"/>
    <property type="match status" value="1"/>
</dbReference>
<dbReference type="CDD" id="cd17534">
    <property type="entry name" value="REC_DC-like"/>
    <property type="match status" value="1"/>
</dbReference>
<accession>A0A080LX31</accession>
<dbReference type="InterPro" id="IPR029787">
    <property type="entry name" value="Nucleotide_cyclase"/>
</dbReference>
<dbReference type="FunFam" id="3.30.70.270:FF:000001">
    <property type="entry name" value="Diguanylate cyclase domain protein"/>
    <property type="match status" value="1"/>
</dbReference>
<comment type="caution">
    <text evidence="7">The sequence shown here is derived from an EMBL/GenBank/DDBJ whole genome shotgun (WGS) entry which is preliminary data.</text>
</comment>
<keyword evidence="7" id="KW-0378">Hydrolase</keyword>
<dbReference type="PROSITE" id="PS50110">
    <property type="entry name" value="RESPONSE_REGULATORY"/>
    <property type="match status" value="1"/>
</dbReference>
<dbReference type="CDD" id="cd00130">
    <property type="entry name" value="PAS"/>
    <property type="match status" value="1"/>
</dbReference>
<feature type="domain" description="PAS" evidence="3">
    <location>
        <begin position="266"/>
        <end position="303"/>
    </location>
</feature>
<dbReference type="EMBL" id="JDVG02000392">
    <property type="protein sequence ID" value="KFB72395.1"/>
    <property type="molecule type" value="Genomic_DNA"/>
</dbReference>
<protein>
    <submittedName>
        <fullName evidence="7">Cyclic di-GMP phosphodiesterase Gmr</fullName>
        <ecNumber evidence="7">3.1.4.52</ecNumber>
    </submittedName>
</protein>
<evidence type="ECO:0000313" key="8">
    <source>
        <dbReference type="Proteomes" id="UP000020077"/>
    </source>
</evidence>
<dbReference type="Gene3D" id="3.20.20.450">
    <property type="entry name" value="EAL domain"/>
    <property type="match status" value="1"/>
</dbReference>
<dbReference type="Gene3D" id="3.30.450.20">
    <property type="entry name" value="PAS domain"/>
    <property type="match status" value="2"/>
</dbReference>
<dbReference type="InterPro" id="IPR001633">
    <property type="entry name" value="EAL_dom"/>
</dbReference>
<dbReference type="AlphaFoldDB" id="A0A080LX31"/>
<dbReference type="Pfam" id="PF00563">
    <property type="entry name" value="EAL"/>
    <property type="match status" value="1"/>
</dbReference>
<keyword evidence="1" id="KW-0597">Phosphoprotein</keyword>
<dbReference type="GO" id="GO:0000160">
    <property type="term" value="P:phosphorelay signal transduction system"/>
    <property type="evidence" value="ECO:0007669"/>
    <property type="project" value="InterPro"/>
</dbReference>
<dbReference type="PROSITE" id="PS50883">
    <property type="entry name" value="EAL"/>
    <property type="match status" value="1"/>
</dbReference>
<dbReference type="SMART" id="SM00448">
    <property type="entry name" value="REC"/>
    <property type="match status" value="1"/>
</dbReference>
<dbReference type="Pfam" id="PF13426">
    <property type="entry name" value="PAS_9"/>
    <property type="match status" value="1"/>
</dbReference>
<feature type="domain" description="Response regulatory" evidence="2">
    <location>
        <begin position="9"/>
        <end position="124"/>
    </location>
</feature>
<feature type="domain" description="GGDEF" evidence="6">
    <location>
        <begin position="419"/>
        <end position="551"/>
    </location>
</feature>
<dbReference type="PROSITE" id="PS50112">
    <property type="entry name" value="PAS"/>
    <property type="match status" value="1"/>
</dbReference>